<dbReference type="PROSITE" id="PS51375">
    <property type="entry name" value="PPR"/>
    <property type="match status" value="3"/>
</dbReference>
<keyword evidence="1" id="KW-0677">Repeat</keyword>
<evidence type="ECO:0000313" key="3">
    <source>
        <dbReference type="EMBL" id="CAI9117523.1"/>
    </source>
</evidence>
<dbReference type="PANTHER" id="PTHR47493">
    <property type="entry name" value="OS08G0520200 PROTEIN"/>
    <property type="match status" value="1"/>
</dbReference>
<sequence>MTRANYCSFNEPFAFYTKPCGTPTLNKFQIPCSSTKSYPQLSYGHEKKSQYTPSSNSKHVFQKARKNLSLQPEQSPCVGKVEGERQQLDPLGMLKEDGDWSEEQFRGVIKFLYQNSRTTEIPQVFDLWKNVDKSRINVENYEKMIDFLLKDRLMDAAIKALKQMKSYGIGPSLEIYKLVINGFARIGQFDDVFSYLKEMKDTGLNPDTEIYDGLIRAYGKYKMFDEMGRCLREMELDGCSPDHLTYNLLVREYAKAGLINKMERTYQALLTKKMDVQTSTLIAMLETYANFGILDKMEKVFRRAMYSKAYIEEELVQKLARVYIENLMFSRLDDLGLDFSSKTGNIDLVWCLRLLSHACVLRKKGMYSIIEEMESKEVPWSVTIANILALACLKMKDFKQLQVLLCELPARYVNPDIITVGVLFDACMCGFNGASVKRIWARAGYFDDAVELKTDALVLSAFGKGKFLKDFEELYLVEAKTKKLETWTYRHLINLVKTHGNARLVVSIQG</sequence>
<proteinExistence type="predicted"/>
<evidence type="ECO:0000256" key="1">
    <source>
        <dbReference type="ARBA" id="ARBA00022737"/>
    </source>
</evidence>
<feature type="repeat" description="PPR" evidence="2">
    <location>
        <begin position="137"/>
        <end position="171"/>
    </location>
</feature>
<dbReference type="EMBL" id="OX459126">
    <property type="protein sequence ID" value="CAI9117523.1"/>
    <property type="molecule type" value="Genomic_DNA"/>
</dbReference>
<evidence type="ECO:0000256" key="2">
    <source>
        <dbReference type="PROSITE-ProRule" id="PRU00708"/>
    </source>
</evidence>
<dbReference type="InterPro" id="IPR011990">
    <property type="entry name" value="TPR-like_helical_dom_sf"/>
</dbReference>
<dbReference type="AlphaFoldDB" id="A0AAV1ECT9"/>
<accession>A0AAV1ECT9</accession>
<protein>
    <submittedName>
        <fullName evidence="3">OLC1v1018923C1</fullName>
    </submittedName>
</protein>
<organism evidence="3 4">
    <name type="scientific">Oldenlandia corymbosa var. corymbosa</name>
    <dbReference type="NCBI Taxonomy" id="529605"/>
    <lineage>
        <taxon>Eukaryota</taxon>
        <taxon>Viridiplantae</taxon>
        <taxon>Streptophyta</taxon>
        <taxon>Embryophyta</taxon>
        <taxon>Tracheophyta</taxon>
        <taxon>Spermatophyta</taxon>
        <taxon>Magnoliopsida</taxon>
        <taxon>eudicotyledons</taxon>
        <taxon>Gunneridae</taxon>
        <taxon>Pentapetalae</taxon>
        <taxon>asterids</taxon>
        <taxon>lamiids</taxon>
        <taxon>Gentianales</taxon>
        <taxon>Rubiaceae</taxon>
        <taxon>Rubioideae</taxon>
        <taxon>Spermacoceae</taxon>
        <taxon>Hedyotis-Oldenlandia complex</taxon>
        <taxon>Oldenlandia</taxon>
    </lineage>
</organism>
<dbReference type="Gene3D" id="1.25.40.10">
    <property type="entry name" value="Tetratricopeptide repeat domain"/>
    <property type="match status" value="3"/>
</dbReference>
<feature type="repeat" description="PPR" evidence="2">
    <location>
        <begin position="172"/>
        <end position="206"/>
    </location>
</feature>
<dbReference type="Pfam" id="PF13041">
    <property type="entry name" value="PPR_2"/>
    <property type="match status" value="1"/>
</dbReference>
<evidence type="ECO:0000313" key="4">
    <source>
        <dbReference type="Proteomes" id="UP001161247"/>
    </source>
</evidence>
<dbReference type="Pfam" id="PF01535">
    <property type="entry name" value="PPR"/>
    <property type="match status" value="2"/>
</dbReference>
<keyword evidence="4" id="KW-1185">Reference proteome</keyword>
<reference evidence="3" key="1">
    <citation type="submission" date="2023-03" db="EMBL/GenBank/DDBJ databases">
        <authorList>
            <person name="Julca I."/>
        </authorList>
    </citation>
    <scope>NUCLEOTIDE SEQUENCE</scope>
</reference>
<gene>
    <name evidence="3" type="ORF">OLC1_LOCUS23574</name>
</gene>
<dbReference type="NCBIfam" id="TIGR00756">
    <property type="entry name" value="PPR"/>
    <property type="match status" value="3"/>
</dbReference>
<dbReference type="InterPro" id="IPR002885">
    <property type="entry name" value="PPR_rpt"/>
</dbReference>
<name>A0AAV1ECT9_OLDCO</name>
<feature type="repeat" description="PPR" evidence="2">
    <location>
        <begin position="207"/>
        <end position="241"/>
    </location>
</feature>
<dbReference type="Proteomes" id="UP001161247">
    <property type="component" value="Chromosome 9"/>
</dbReference>
<dbReference type="PANTHER" id="PTHR47493:SF3">
    <property type="entry name" value="PENTACOTRIPEPTIDE-REPEAT REGION OF PRORP DOMAIN-CONTAINING PROTEIN"/>
    <property type="match status" value="1"/>
</dbReference>